<dbReference type="AlphaFoldDB" id="W6MA84"/>
<evidence type="ECO:0000256" key="4">
    <source>
        <dbReference type="ARBA" id="ARBA00023136"/>
    </source>
</evidence>
<dbReference type="InterPro" id="IPR006260">
    <property type="entry name" value="TonB/TolA_C"/>
</dbReference>
<dbReference type="InterPro" id="IPR037682">
    <property type="entry name" value="TonB_C"/>
</dbReference>
<keyword evidence="2" id="KW-0812">Transmembrane</keyword>
<reference evidence="6" key="2">
    <citation type="submission" date="2014-03" db="EMBL/GenBank/DDBJ databases">
        <title>Candidatus Competibacter-lineage genomes retrieved from metagenomes reveal functional metabolic diversity.</title>
        <authorList>
            <person name="McIlroy S.J."/>
            <person name="Albertsen M."/>
            <person name="Andresen E.K."/>
            <person name="Saunders A.M."/>
            <person name="Kristiansen R."/>
            <person name="Stokholm-Bjerregaard M."/>
            <person name="Nielsen K.L."/>
            <person name="Nielsen P.H."/>
        </authorList>
    </citation>
    <scope>NUCLEOTIDE SEQUENCE</scope>
    <source>
        <strain evidence="6">Run_A_D11</strain>
    </source>
</reference>
<dbReference type="Pfam" id="PF03544">
    <property type="entry name" value="TonB_C"/>
    <property type="match status" value="1"/>
</dbReference>
<accession>W6MA84</accession>
<evidence type="ECO:0000256" key="3">
    <source>
        <dbReference type="ARBA" id="ARBA00022989"/>
    </source>
</evidence>
<dbReference type="STRING" id="1400863.BN873_350051"/>
<feature type="domain" description="TonB C-terminal" evidence="5">
    <location>
        <begin position="1"/>
        <end position="79"/>
    </location>
</feature>
<dbReference type="NCBIfam" id="TIGR01352">
    <property type="entry name" value="tonB_Cterm"/>
    <property type="match status" value="1"/>
</dbReference>
<dbReference type="PROSITE" id="PS52015">
    <property type="entry name" value="TONB_CTD"/>
    <property type="match status" value="1"/>
</dbReference>
<protein>
    <recommendedName>
        <fullName evidence="5">TonB C-terminal domain-containing protein</fullName>
    </recommendedName>
</protein>
<organism evidence="6 7">
    <name type="scientific">Candidatus Competibacter denitrificans Run_A_D11</name>
    <dbReference type="NCBI Taxonomy" id="1400863"/>
    <lineage>
        <taxon>Bacteria</taxon>
        <taxon>Pseudomonadati</taxon>
        <taxon>Pseudomonadota</taxon>
        <taxon>Gammaproteobacteria</taxon>
        <taxon>Candidatus Competibacteraceae</taxon>
        <taxon>Candidatus Competibacter</taxon>
    </lineage>
</organism>
<sequence>MRSYPPVARRLGQEGVVTMAIEIGANGELRLAEVRQGSGFPVLDQAAKALVREAVAALRGQWSPPGESRLEIPVAYRLD</sequence>
<dbReference type="Gene3D" id="3.30.1150.10">
    <property type="match status" value="1"/>
</dbReference>
<evidence type="ECO:0000259" key="5">
    <source>
        <dbReference type="PROSITE" id="PS52015"/>
    </source>
</evidence>
<dbReference type="GO" id="GO:0055085">
    <property type="term" value="P:transmembrane transport"/>
    <property type="evidence" value="ECO:0007669"/>
    <property type="project" value="InterPro"/>
</dbReference>
<evidence type="ECO:0000256" key="1">
    <source>
        <dbReference type="ARBA" id="ARBA00004167"/>
    </source>
</evidence>
<proteinExistence type="predicted"/>
<evidence type="ECO:0000313" key="6">
    <source>
        <dbReference type="EMBL" id="CDI02795.1"/>
    </source>
</evidence>
<evidence type="ECO:0000256" key="2">
    <source>
        <dbReference type="ARBA" id="ARBA00022692"/>
    </source>
</evidence>
<evidence type="ECO:0000313" key="7">
    <source>
        <dbReference type="Proteomes" id="UP000035760"/>
    </source>
</evidence>
<dbReference type="EMBL" id="CBTJ020000042">
    <property type="protein sequence ID" value="CDI02795.1"/>
    <property type="molecule type" value="Genomic_DNA"/>
</dbReference>
<comment type="subcellular location">
    <subcellularLocation>
        <location evidence="1">Membrane</location>
        <topology evidence="1">Single-pass membrane protein</topology>
    </subcellularLocation>
</comment>
<name>W6MA84_9GAMM</name>
<dbReference type="SUPFAM" id="SSF74653">
    <property type="entry name" value="TolA/TonB C-terminal domain"/>
    <property type="match status" value="1"/>
</dbReference>
<keyword evidence="3" id="KW-1133">Transmembrane helix</keyword>
<keyword evidence="4" id="KW-0472">Membrane</keyword>
<reference evidence="6" key="1">
    <citation type="submission" date="2013-07" db="EMBL/GenBank/DDBJ databases">
        <authorList>
            <person name="McIlroy S."/>
        </authorList>
    </citation>
    <scope>NUCLEOTIDE SEQUENCE [LARGE SCALE GENOMIC DNA]</scope>
    <source>
        <strain evidence="6">Run_A_D11</strain>
    </source>
</reference>
<dbReference type="GO" id="GO:0016020">
    <property type="term" value="C:membrane"/>
    <property type="evidence" value="ECO:0007669"/>
    <property type="project" value="UniProtKB-SubCell"/>
</dbReference>
<dbReference type="Proteomes" id="UP000035760">
    <property type="component" value="Unassembled WGS sequence"/>
</dbReference>
<gene>
    <name evidence="6" type="ORF">BN873_350051</name>
</gene>
<keyword evidence="7" id="KW-1185">Reference proteome</keyword>
<comment type="caution">
    <text evidence="6">The sequence shown here is derived from an EMBL/GenBank/DDBJ whole genome shotgun (WGS) entry which is preliminary data.</text>
</comment>